<dbReference type="RefSeq" id="WP_176760326.1">
    <property type="nucleotide sequence ID" value="NZ_FMYW01000001.1"/>
</dbReference>
<dbReference type="Proteomes" id="UP000198943">
    <property type="component" value="Unassembled WGS sequence"/>
</dbReference>
<proteinExistence type="predicted"/>
<feature type="transmembrane region" description="Helical" evidence="2">
    <location>
        <begin position="88"/>
        <end position="108"/>
    </location>
</feature>
<gene>
    <name evidence="3" type="ORF">SAMN04487864_10135</name>
</gene>
<reference evidence="4" key="1">
    <citation type="submission" date="2016-10" db="EMBL/GenBank/DDBJ databases">
        <authorList>
            <person name="Varghese N."/>
            <person name="Submissions S."/>
        </authorList>
    </citation>
    <scope>NUCLEOTIDE SEQUENCE [LARGE SCALE GENOMIC DNA]</scope>
    <source>
        <strain evidence="4">DSM 11005</strain>
    </source>
</reference>
<organism evidence="3 4">
    <name type="scientific">Succiniclasticum ruminis</name>
    <dbReference type="NCBI Taxonomy" id="40841"/>
    <lineage>
        <taxon>Bacteria</taxon>
        <taxon>Bacillati</taxon>
        <taxon>Bacillota</taxon>
        <taxon>Negativicutes</taxon>
        <taxon>Acidaminococcales</taxon>
        <taxon>Acidaminococcaceae</taxon>
        <taxon>Succiniclasticum</taxon>
    </lineage>
</organism>
<keyword evidence="2" id="KW-1133">Transmembrane helix</keyword>
<keyword evidence="2" id="KW-0812">Transmembrane</keyword>
<evidence type="ECO:0000256" key="2">
    <source>
        <dbReference type="SAM" id="Phobius"/>
    </source>
</evidence>
<evidence type="ECO:0000256" key="1">
    <source>
        <dbReference type="SAM" id="MobiDB-lite"/>
    </source>
</evidence>
<protein>
    <submittedName>
        <fullName evidence="3">Uncharacterized protein</fullName>
    </submittedName>
</protein>
<evidence type="ECO:0000313" key="4">
    <source>
        <dbReference type="Proteomes" id="UP000198943"/>
    </source>
</evidence>
<name>A0A1G6HMN4_9FIRM</name>
<feature type="compositionally biased region" description="Acidic residues" evidence="1">
    <location>
        <begin position="39"/>
        <end position="58"/>
    </location>
</feature>
<feature type="compositionally biased region" description="Basic and acidic residues" evidence="1">
    <location>
        <begin position="59"/>
        <end position="68"/>
    </location>
</feature>
<keyword evidence="2" id="KW-0472">Membrane</keyword>
<sequence>MAEDEVKQTNGANEQTSEESRTAAEETVQAEDAVKETAEEAAGDSAEENAGEANEEAAGDTKEEKAELEPLEDIDTEWEAEKLCRWGAARASVLVVAPVLGTMALIANEVYMITRLADLRGVKMSEGTALGLLGSLGATFIGQSVFTLLPIAAIQIPLAVSITYGVGKAANAWLKAGRPEDVASFREVFEKARKEGAENAEAFSNMDCKDEPLGDESKKFDLNALKEKMKNVKGEDLFAGVKTTADRAESTISQKIKDFNDRIVNPLKSKSDRWISAQNWQQLSRGELVIPYSEIKSYMTKALAGSDFALLDIGYLAPDYLRMNLQHNTYGTLELKLSILDFFVDQNEAVAHIKVDGFDIFNNDFASLVVNTVGDKLIVAIIDLVFDKVTIENKDVEVTYENGVIGLDFTKTLQESKIGKTRFLKKSVLDVLHLTNLSVMEEGLKVKASVKL</sequence>
<dbReference type="AlphaFoldDB" id="A0A1G6HMN4"/>
<evidence type="ECO:0000313" key="3">
    <source>
        <dbReference type="EMBL" id="SDB94706.1"/>
    </source>
</evidence>
<feature type="region of interest" description="Disordered" evidence="1">
    <location>
        <begin position="1"/>
        <end position="72"/>
    </location>
</feature>
<keyword evidence="4" id="KW-1185">Reference proteome</keyword>
<dbReference type="EMBL" id="FMYW01000001">
    <property type="protein sequence ID" value="SDB94706.1"/>
    <property type="molecule type" value="Genomic_DNA"/>
</dbReference>
<accession>A0A1G6HMN4</accession>